<dbReference type="Proteomes" id="UP000037904">
    <property type="component" value="Unassembled WGS sequence"/>
</dbReference>
<proteinExistence type="predicted"/>
<accession>A0A0M9EMM6</accession>
<evidence type="ECO:0000256" key="1">
    <source>
        <dbReference type="SAM" id="MobiDB-lite"/>
    </source>
</evidence>
<protein>
    <submittedName>
        <fullName evidence="2">Uncharacterized protein</fullName>
    </submittedName>
</protein>
<gene>
    <name evidence="2" type="ORF">FLAG1_11087</name>
</gene>
<dbReference type="EMBL" id="JXCE01000733">
    <property type="protein sequence ID" value="KPA36159.1"/>
    <property type="molecule type" value="Genomic_DNA"/>
</dbReference>
<organism evidence="2 3">
    <name type="scientific">Fusarium langsethiae</name>
    <dbReference type="NCBI Taxonomy" id="179993"/>
    <lineage>
        <taxon>Eukaryota</taxon>
        <taxon>Fungi</taxon>
        <taxon>Dikarya</taxon>
        <taxon>Ascomycota</taxon>
        <taxon>Pezizomycotina</taxon>
        <taxon>Sordariomycetes</taxon>
        <taxon>Hypocreomycetidae</taxon>
        <taxon>Hypocreales</taxon>
        <taxon>Nectriaceae</taxon>
        <taxon>Fusarium</taxon>
    </lineage>
</organism>
<evidence type="ECO:0000313" key="2">
    <source>
        <dbReference type="EMBL" id="KPA36159.1"/>
    </source>
</evidence>
<feature type="non-terminal residue" evidence="2">
    <location>
        <position position="34"/>
    </location>
</feature>
<comment type="caution">
    <text evidence="2">The sequence shown here is derived from an EMBL/GenBank/DDBJ whole genome shotgun (WGS) entry which is preliminary data.</text>
</comment>
<name>A0A0M9EMM6_FUSLA</name>
<dbReference type="AlphaFoldDB" id="A0A0M9EMM6"/>
<evidence type="ECO:0000313" key="3">
    <source>
        <dbReference type="Proteomes" id="UP000037904"/>
    </source>
</evidence>
<sequence>MSQDVGGMAPPEGVTPDFDGGSPLQSSIVVVYLC</sequence>
<feature type="region of interest" description="Disordered" evidence="1">
    <location>
        <begin position="1"/>
        <end position="24"/>
    </location>
</feature>
<keyword evidence="3" id="KW-1185">Reference proteome</keyword>
<reference evidence="2 3" key="1">
    <citation type="submission" date="2015-04" db="EMBL/GenBank/DDBJ databases">
        <title>The draft genome sequence of Fusarium langsethiae, a T-2/HT-2 mycotoxin producer.</title>
        <authorList>
            <person name="Lysoe E."/>
            <person name="Divon H.H."/>
            <person name="Terzi V."/>
            <person name="Orru L."/>
            <person name="Lamontanara A."/>
            <person name="Kolseth A.-K."/>
            <person name="Frandsen R.J."/>
            <person name="Nielsen K."/>
            <person name="Thrane U."/>
        </authorList>
    </citation>
    <scope>NUCLEOTIDE SEQUENCE [LARGE SCALE GENOMIC DNA]</scope>
    <source>
        <strain evidence="2 3">Fl201059</strain>
    </source>
</reference>